<gene>
    <name evidence="1" type="ORF">BpHYR1_046219</name>
</gene>
<sequence length="104" mass="12686">MAFCFGNIRLQIKIILLKKKFMQHSKFFYILDLLEIFENVVLKTILTYTGAKEFSYFIFTMTHQFKLVFNDENNIKRFYFFIRKDIDSQFESKQELDAKNKEKN</sequence>
<reference evidence="1 2" key="1">
    <citation type="journal article" date="2018" name="Sci. Rep.">
        <title>Genomic signatures of local adaptation to the degree of environmental predictability in rotifers.</title>
        <authorList>
            <person name="Franch-Gras L."/>
            <person name="Hahn C."/>
            <person name="Garcia-Roger E.M."/>
            <person name="Carmona M.J."/>
            <person name="Serra M."/>
            <person name="Gomez A."/>
        </authorList>
    </citation>
    <scope>NUCLEOTIDE SEQUENCE [LARGE SCALE GENOMIC DNA]</scope>
    <source>
        <strain evidence="1">HYR1</strain>
    </source>
</reference>
<proteinExistence type="predicted"/>
<accession>A0A3M7SMN4</accession>
<dbReference type="AlphaFoldDB" id="A0A3M7SMN4"/>
<protein>
    <submittedName>
        <fullName evidence="1">Uncharacterized protein</fullName>
    </submittedName>
</protein>
<keyword evidence="2" id="KW-1185">Reference proteome</keyword>
<evidence type="ECO:0000313" key="1">
    <source>
        <dbReference type="EMBL" id="RNA37094.1"/>
    </source>
</evidence>
<organism evidence="1 2">
    <name type="scientific">Brachionus plicatilis</name>
    <name type="common">Marine rotifer</name>
    <name type="synonym">Brachionus muelleri</name>
    <dbReference type="NCBI Taxonomy" id="10195"/>
    <lineage>
        <taxon>Eukaryota</taxon>
        <taxon>Metazoa</taxon>
        <taxon>Spiralia</taxon>
        <taxon>Gnathifera</taxon>
        <taxon>Rotifera</taxon>
        <taxon>Eurotatoria</taxon>
        <taxon>Monogononta</taxon>
        <taxon>Pseudotrocha</taxon>
        <taxon>Ploima</taxon>
        <taxon>Brachionidae</taxon>
        <taxon>Brachionus</taxon>
    </lineage>
</organism>
<evidence type="ECO:0000313" key="2">
    <source>
        <dbReference type="Proteomes" id="UP000276133"/>
    </source>
</evidence>
<dbReference type="Proteomes" id="UP000276133">
    <property type="component" value="Unassembled WGS sequence"/>
</dbReference>
<name>A0A3M7SMN4_BRAPC</name>
<dbReference type="EMBL" id="REGN01001096">
    <property type="protein sequence ID" value="RNA37094.1"/>
    <property type="molecule type" value="Genomic_DNA"/>
</dbReference>
<comment type="caution">
    <text evidence="1">The sequence shown here is derived from an EMBL/GenBank/DDBJ whole genome shotgun (WGS) entry which is preliminary data.</text>
</comment>